<dbReference type="Proteomes" id="UP000076532">
    <property type="component" value="Unassembled WGS sequence"/>
</dbReference>
<keyword evidence="2" id="KW-1185">Reference proteome</keyword>
<evidence type="ECO:0000313" key="1">
    <source>
        <dbReference type="EMBL" id="KZP33384.1"/>
    </source>
</evidence>
<name>A0A166W550_9AGAM</name>
<reference evidence="1 2" key="1">
    <citation type="journal article" date="2016" name="Mol. Biol. Evol.">
        <title>Comparative Genomics of Early-Diverging Mushroom-Forming Fungi Provides Insights into the Origins of Lignocellulose Decay Capabilities.</title>
        <authorList>
            <person name="Nagy L.G."/>
            <person name="Riley R."/>
            <person name="Tritt A."/>
            <person name="Adam C."/>
            <person name="Daum C."/>
            <person name="Floudas D."/>
            <person name="Sun H."/>
            <person name="Yadav J.S."/>
            <person name="Pangilinan J."/>
            <person name="Larsson K.H."/>
            <person name="Matsuura K."/>
            <person name="Barry K."/>
            <person name="Labutti K."/>
            <person name="Kuo R."/>
            <person name="Ohm R.A."/>
            <person name="Bhattacharya S.S."/>
            <person name="Shirouzu T."/>
            <person name="Yoshinaga Y."/>
            <person name="Martin F.M."/>
            <person name="Grigoriev I.V."/>
            <person name="Hibbett D.S."/>
        </authorList>
    </citation>
    <scope>NUCLEOTIDE SEQUENCE [LARGE SCALE GENOMIC DNA]</scope>
    <source>
        <strain evidence="1 2">CBS 109695</strain>
    </source>
</reference>
<accession>A0A166W550</accession>
<organism evidence="1 2">
    <name type="scientific">Athelia psychrophila</name>
    <dbReference type="NCBI Taxonomy" id="1759441"/>
    <lineage>
        <taxon>Eukaryota</taxon>
        <taxon>Fungi</taxon>
        <taxon>Dikarya</taxon>
        <taxon>Basidiomycota</taxon>
        <taxon>Agaricomycotina</taxon>
        <taxon>Agaricomycetes</taxon>
        <taxon>Agaricomycetidae</taxon>
        <taxon>Atheliales</taxon>
        <taxon>Atheliaceae</taxon>
        <taxon>Athelia</taxon>
    </lineage>
</organism>
<protein>
    <submittedName>
        <fullName evidence="1">Uncharacterized protein</fullName>
    </submittedName>
</protein>
<sequence>MTTFPSALWSTTSMVPTQLHSAESPLEPTNQLCQEDKTVAASAPHYPRKCSSGPDGSHNIFGQMTPLHLSAYLETSNGSLERAPGALDMLAKILDTSGVTHRTEAYGSNVPLLSWP</sequence>
<proteinExistence type="predicted"/>
<dbReference type="AlphaFoldDB" id="A0A166W550"/>
<dbReference type="EMBL" id="KV417482">
    <property type="protein sequence ID" value="KZP33384.1"/>
    <property type="molecule type" value="Genomic_DNA"/>
</dbReference>
<gene>
    <name evidence="1" type="ORF">FIBSPDRAFT_881591</name>
</gene>
<evidence type="ECO:0000313" key="2">
    <source>
        <dbReference type="Proteomes" id="UP000076532"/>
    </source>
</evidence>